<dbReference type="RefSeq" id="WP_092071235.1">
    <property type="nucleotide sequence ID" value="NZ_FNHB01000003.1"/>
</dbReference>
<dbReference type="SUPFAM" id="SSF118196">
    <property type="entry name" value="YaeB-like"/>
    <property type="match status" value="1"/>
</dbReference>
<evidence type="ECO:0000313" key="5">
    <source>
        <dbReference type="Proteomes" id="UP000214880"/>
    </source>
</evidence>
<dbReference type="PROSITE" id="PS51668">
    <property type="entry name" value="TSAA_2"/>
    <property type="match status" value="1"/>
</dbReference>
<dbReference type="PANTHER" id="PTHR12818">
    <property type="entry name" value="TRNA (ADENINE(37)-N6)-METHYLTRANSFERASE"/>
    <property type="match status" value="1"/>
</dbReference>
<evidence type="ECO:0000259" key="3">
    <source>
        <dbReference type="PROSITE" id="PS51668"/>
    </source>
</evidence>
<dbReference type="InterPro" id="IPR040372">
    <property type="entry name" value="YaeB-like"/>
</dbReference>
<dbReference type="CDD" id="cd09281">
    <property type="entry name" value="UPF0066"/>
    <property type="match status" value="1"/>
</dbReference>
<sequence length="262" mass="28899">MEEKVKSLVGELHPIGFVISDCRSTETVPLYGKTAVIQILDSYLPALHRLTEHSHCWILSWFHEAKRSILRTRPVRVNADLPEYGVFGLRFPSRPNPIALTLVRIEQLAVNQLAVTGLDAIDGTPVLDIKPYYEADIIFSPRTPYIVSKNPEMRRGNLIKQALAHHGEACESLELGVKMTLLAEQYFGQIQAPDLTVVVKGNACLADVIQGLTRARLANPPRFRFVEQAAAEVCWQKGGQRLVMSPGPGQAVSIAGRDAGTV</sequence>
<keyword evidence="5" id="KW-1185">Reference proteome</keyword>
<organism evidence="4 5">
    <name type="scientific">Dendrosporobacter quercicolus</name>
    <dbReference type="NCBI Taxonomy" id="146817"/>
    <lineage>
        <taxon>Bacteria</taxon>
        <taxon>Bacillati</taxon>
        <taxon>Bacillota</taxon>
        <taxon>Negativicutes</taxon>
        <taxon>Selenomonadales</taxon>
        <taxon>Sporomusaceae</taxon>
        <taxon>Dendrosporobacter</taxon>
    </lineage>
</organism>
<evidence type="ECO:0000256" key="1">
    <source>
        <dbReference type="ARBA" id="ARBA00022691"/>
    </source>
</evidence>
<dbReference type="Proteomes" id="UP000214880">
    <property type="component" value="Unassembled WGS sequence"/>
</dbReference>
<dbReference type="Pfam" id="PF01980">
    <property type="entry name" value="TrmO_N"/>
    <property type="match status" value="1"/>
</dbReference>
<reference evidence="4 5" key="1">
    <citation type="submission" date="2016-10" db="EMBL/GenBank/DDBJ databases">
        <authorList>
            <person name="de Groot N.N."/>
        </authorList>
    </citation>
    <scope>NUCLEOTIDE SEQUENCE [LARGE SCALE GENOMIC DNA]</scope>
    <source>
        <strain evidence="4 5">DSM 1736</strain>
    </source>
</reference>
<dbReference type="InterPro" id="IPR023370">
    <property type="entry name" value="TrmO-like_N"/>
</dbReference>
<evidence type="ECO:0000256" key="2">
    <source>
        <dbReference type="ARBA" id="ARBA00033753"/>
    </source>
</evidence>
<comment type="similarity">
    <text evidence="2">Belongs to the tRNA methyltransferase O family.</text>
</comment>
<dbReference type="PANTHER" id="PTHR12818:SF0">
    <property type="entry name" value="TRNA (ADENINE(37)-N6)-METHYLTRANSFERASE"/>
    <property type="match status" value="1"/>
</dbReference>
<dbReference type="Gene3D" id="2.40.30.70">
    <property type="entry name" value="YaeB-like"/>
    <property type="match status" value="1"/>
</dbReference>
<dbReference type="Pfam" id="PF02663">
    <property type="entry name" value="FmdE"/>
    <property type="match status" value="1"/>
</dbReference>
<dbReference type="InterPro" id="IPR003814">
    <property type="entry name" value="FmdEsu_dom"/>
</dbReference>
<proteinExistence type="inferred from homology"/>
<dbReference type="GO" id="GO:0008168">
    <property type="term" value="F:methyltransferase activity"/>
    <property type="evidence" value="ECO:0007669"/>
    <property type="project" value="UniProtKB-KW"/>
</dbReference>
<dbReference type="NCBIfam" id="TIGR00104">
    <property type="entry name" value="tRNA_TsaA"/>
    <property type="match status" value="1"/>
</dbReference>
<name>A0A1G9RK07_9FIRM</name>
<feature type="domain" description="TsaA-like" evidence="3">
    <location>
        <begin position="12"/>
        <end position="141"/>
    </location>
</feature>
<dbReference type="OrthoDB" id="9804309at2"/>
<dbReference type="InterPro" id="IPR036414">
    <property type="entry name" value="YaeB_N_sf"/>
</dbReference>
<dbReference type="GO" id="GO:0032259">
    <property type="term" value="P:methylation"/>
    <property type="evidence" value="ECO:0007669"/>
    <property type="project" value="UniProtKB-KW"/>
</dbReference>
<dbReference type="AlphaFoldDB" id="A0A1G9RK07"/>
<dbReference type="InterPro" id="IPR036413">
    <property type="entry name" value="YaeB-like_sf"/>
</dbReference>
<gene>
    <name evidence="4" type="ORF">SAMN04488502_10318</name>
</gene>
<keyword evidence="1" id="KW-0949">S-adenosyl-L-methionine</keyword>
<accession>A0A1G9RK07</accession>
<keyword evidence="4" id="KW-0489">Methyltransferase</keyword>
<dbReference type="SUPFAM" id="SSF143555">
    <property type="entry name" value="FwdE-like"/>
    <property type="match status" value="1"/>
</dbReference>
<keyword evidence="4" id="KW-0808">Transferase</keyword>
<protein>
    <submittedName>
        <fullName evidence="4">tRNA-Thr(GGU) m(6)t(6)A37 methyltransferase TsaA</fullName>
    </submittedName>
</protein>
<evidence type="ECO:0000313" key="4">
    <source>
        <dbReference type="EMBL" id="SDM23553.1"/>
    </source>
</evidence>
<dbReference type="STRING" id="146817.SAMN04488502_10318"/>
<dbReference type="Gene3D" id="3.30.1330.130">
    <property type="match status" value="1"/>
</dbReference>
<dbReference type="EMBL" id="FNHB01000003">
    <property type="protein sequence ID" value="SDM23553.1"/>
    <property type="molecule type" value="Genomic_DNA"/>
</dbReference>